<protein>
    <submittedName>
        <fullName evidence="2">Uncharacterized membrane protein YhaH, DUF805 family</fullName>
    </submittedName>
</protein>
<name>A0A1N7ENN1_9GAMM</name>
<keyword evidence="3" id="KW-1185">Reference proteome</keyword>
<proteinExistence type="predicted"/>
<keyword evidence="1" id="KW-0472">Membrane</keyword>
<evidence type="ECO:0000313" key="2">
    <source>
        <dbReference type="EMBL" id="SIR89686.1"/>
    </source>
</evidence>
<accession>A0A1N7ENN1</accession>
<gene>
    <name evidence="2" type="ORF">SAMN02745664_10653</name>
</gene>
<keyword evidence="1" id="KW-0812">Transmembrane</keyword>
<feature type="transmembrane region" description="Helical" evidence="1">
    <location>
        <begin position="139"/>
        <end position="161"/>
    </location>
</feature>
<dbReference type="Proteomes" id="UP000187495">
    <property type="component" value="Unassembled WGS sequence"/>
</dbReference>
<keyword evidence="1" id="KW-1133">Transmembrane helix</keyword>
<dbReference type="EMBL" id="FTNU01000006">
    <property type="protein sequence ID" value="SIR89686.1"/>
    <property type="molecule type" value="Genomic_DNA"/>
</dbReference>
<reference evidence="3" key="1">
    <citation type="submission" date="2017-01" db="EMBL/GenBank/DDBJ databases">
        <authorList>
            <person name="Varghese N."/>
            <person name="Submissions S."/>
        </authorList>
    </citation>
    <scope>NUCLEOTIDE SEQUENCE [LARGE SCALE GENOMIC DNA]</scope>
    <source>
        <strain evidence="3">DSM 21768</strain>
    </source>
</reference>
<dbReference type="AlphaFoldDB" id="A0A1N7ENN1"/>
<feature type="transmembrane region" description="Helical" evidence="1">
    <location>
        <begin position="67"/>
        <end position="88"/>
    </location>
</feature>
<dbReference type="PANTHER" id="PTHR34980:SF2">
    <property type="entry name" value="INNER MEMBRANE PROTEIN YHAH-RELATED"/>
    <property type="match status" value="1"/>
</dbReference>
<evidence type="ECO:0000256" key="1">
    <source>
        <dbReference type="SAM" id="Phobius"/>
    </source>
</evidence>
<feature type="transmembrane region" description="Helical" evidence="1">
    <location>
        <begin position="108"/>
        <end position="127"/>
    </location>
</feature>
<dbReference type="GO" id="GO:0005886">
    <property type="term" value="C:plasma membrane"/>
    <property type="evidence" value="ECO:0007669"/>
    <property type="project" value="TreeGrafter"/>
</dbReference>
<organism evidence="2 3">
    <name type="scientific">Moraxella cuniculi DSM 21768</name>
    <dbReference type="NCBI Taxonomy" id="1122245"/>
    <lineage>
        <taxon>Bacteria</taxon>
        <taxon>Pseudomonadati</taxon>
        <taxon>Pseudomonadota</taxon>
        <taxon>Gammaproteobacteria</taxon>
        <taxon>Moraxellales</taxon>
        <taxon>Moraxellaceae</taxon>
        <taxon>Moraxella</taxon>
    </lineage>
</organism>
<dbReference type="InterPro" id="IPR008523">
    <property type="entry name" value="DUF805"/>
</dbReference>
<sequence>MIVDFAIGENWQAIDIYQALGGQTGAVVLNQMSQEQRSEEEYNLIDWFVKCMKNYANFRGRARRKEYWFFFLSRSLIMIAAIFLDAILFNDAFLNALEYCESDDCPDFNFVITILASLAFFIPEIAVGARRLHDTNKSGWWYLLSLIPLFGTLALIALLAIEGDQTENRYGPPPK</sequence>
<evidence type="ECO:0000313" key="3">
    <source>
        <dbReference type="Proteomes" id="UP000187495"/>
    </source>
</evidence>
<dbReference type="Pfam" id="PF05656">
    <property type="entry name" value="DUF805"/>
    <property type="match status" value="1"/>
</dbReference>
<dbReference type="PANTHER" id="PTHR34980">
    <property type="entry name" value="INNER MEMBRANE PROTEIN-RELATED-RELATED"/>
    <property type="match status" value="1"/>
</dbReference>